<dbReference type="STRING" id="985895.E5A0S2"/>
<evidence type="ECO:0000313" key="2">
    <source>
        <dbReference type="Proteomes" id="UP000002668"/>
    </source>
</evidence>
<evidence type="ECO:0000313" key="1">
    <source>
        <dbReference type="EMBL" id="CBX97218.1"/>
    </source>
</evidence>
<dbReference type="AlphaFoldDB" id="E5A0S2"/>
<dbReference type="Proteomes" id="UP000002668">
    <property type="component" value="Genome"/>
</dbReference>
<proteinExistence type="predicted"/>
<keyword evidence="2" id="KW-1185">Reference proteome</keyword>
<gene>
    <name evidence="1" type="ORF">LEMA_uP103490.1</name>
</gene>
<protein>
    <submittedName>
        <fullName evidence="1">Predicted protein</fullName>
    </submittedName>
</protein>
<sequence length="68" mass="8245">MNRSIENFTVVKKLTRSTILLIFLQAKIPKHFQNYRDNNLENFQRPELPTDFNFLEESKKANKLELYR</sequence>
<dbReference type="HOGENOM" id="CLU_2794411_0_0_1"/>
<accession>E5A0S2</accession>
<dbReference type="InParanoid" id="E5A0S2"/>
<name>E5A0S2_LEPMJ</name>
<dbReference type="VEuPathDB" id="FungiDB:LEMA_uP103490.1"/>
<organism evidence="2">
    <name type="scientific">Leptosphaeria maculans (strain JN3 / isolate v23.1.3 / race Av1-4-5-6-7-8)</name>
    <name type="common">Blackleg fungus</name>
    <name type="synonym">Phoma lingam</name>
    <dbReference type="NCBI Taxonomy" id="985895"/>
    <lineage>
        <taxon>Eukaryota</taxon>
        <taxon>Fungi</taxon>
        <taxon>Dikarya</taxon>
        <taxon>Ascomycota</taxon>
        <taxon>Pezizomycotina</taxon>
        <taxon>Dothideomycetes</taxon>
        <taxon>Pleosporomycetidae</taxon>
        <taxon>Pleosporales</taxon>
        <taxon>Pleosporineae</taxon>
        <taxon>Leptosphaeriaceae</taxon>
        <taxon>Plenodomus</taxon>
        <taxon>Plenodomus lingam/Leptosphaeria maculans species complex</taxon>
    </lineage>
</organism>
<reference evidence="2" key="1">
    <citation type="journal article" date="2011" name="Nat. Commun.">
        <title>Effector diversification within compartments of the Leptosphaeria maculans genome affected by Repeat-Induced Point mutations.</title>
        <authorList>
            <person name="Rouxel T."/>
            <person name="Grandaubert J."/>
            <person name="Hane J.K."/>
            <person name="Hoede C."/>
            <person name="van de Wouw A.P."/>
            <person name="Couloux A."/>
            <person name="Dominguez V."/>
            <person name="Anthouard V."/>
            <person name="Bally P."/>
            <person name="Bourras S."/>
            <person name="Cozijnsen A.J."/>
            <person name="Ciuffetti L.M."/>
            <person name="Degrave A."/>
            <person name="Dilmaghani A."/>
            <person name="Duret L."/>
            <person name="Fudal I."/>
            <person name="Goodwin S.B."/>
            <person name="Gout L."/>
            <person name="Glaser N."/>
            <person name="Linglin J."/>
            <person name="Kema G.H.J."/>
            <person name="Lapalu N."/>
            <person name="Lawrence C.B."/>
            <person name="May K."/>
            <person name="Meyer M."/>
            <person name="Ollivier B."/>
            <person name="Poulain J."/>
            <person name="Schoch C.L."/>
            <person name="Simon A."/>
            <person name="Spatafora J.W."/>
            <person name="Stachowiak A."/>
            <person name="Turgeon B.G."/>
            <person name="Tyler B.M."/>
            <person name="Vincent D."/>
            <person name="Weissenbach J."/>
            <person name="Amselem J."/>
            <person name="Quesneville H."/>
            <person name="Oliver R.P."/>
            <person name="Wincker P."/>
            <person name="Balesdent M.-H."/>
            <person name="Howlett B.J."/>
        </authorList>
    </citation>
    <scope>NUCLEOTIDE SEQUENCE [LARGE SCALE GENOMIC DNA]</scope>
    <source>
        <strain evidence="2">JN3 / isolate v23.1.3 / race Av1-4-5-6-7-8</strain>
    </source>
</reference>
<dbReference type="EMBL" id="FP929131">
    <property type="protein sequence ID" value="CBX97218.1"/>
    <property type="molecule type" value="Genomic_DNA"/>
</dbReference>
<dbReference type="OrthoDB" id="10003767at2759"/>